<name>R2QKB5_9ENTE</name>
<evidence type="ECO:0000256" key="5">
    <source>
        <dbReference type="ARBA" id="ARBA00023277"/>
    </source>
</evidence>
<accession>R2QKB5</accession>
<dbReference type="eggNOG" id="COG0800">
    <property type="taxonomic scope" value="Bacteria"/>
</dbReference>
<dbReference type="Pfam" id="PF01081">
    <property type="entry name" value="Aldolase"/>
    <property type="match status" value="1"/>
</dbReference>
<gene>
    <name evidence="6" type="ORF">UAI_04394</name>
</gene>
<dbReference type="GO" id="GO:0016829">
    <property type="term" value="F:lyase activity"/>
    <property type="evidence" value="ECO:0007669"/>
    <property type="project" value="UniProtKB-KW"/>
</dbReference>
<dbReference type="CDD" id="cd00452">
    <property type="entry name" value="KDPG_aldolase"/>
    <property type="match status" value="1"/>
</dbReference>
<comment type="caution">
    <text evidence="6">The sequence shown here is derived from an EMBL/GenBank/DDBJ whole genome shotgun (WGS) entry which is preliminary data.</text>
</comment>
<dbReference type="PANTHER" id="PTHR30246">
    <property type="entry name" value="2-KETO-3-DEOXY-6-PHOSPHOGLUCONATE ALDOLASE"/>
    <property type="match status" value="1"/>
</dbReference>
<proteinExistence type="inferred from homology"/>
<dbReference type="EMBL" id="AJAK01000031">
    <property type="protein sequence ID" value="EOH72110.1"/>
    <property type="molecule type" value="Genomic_DNA"/>
</dbReference>
<dbReference type="InterPro" id="IPR013785">
    <property type="entry name" value="Aldolase_TIM"/>
</dbReference>
<keyword evidence="4" id="KW-0456">Lyase</keyword>
<evidence type="ECO:0000256" key="4">
    <source>
        <dbReference type="ARBA" id="ARBA00023239"/>
    </source>
</evidence>
<dbReference type="PANTHER" id="PTHR30246:SF1">
    <property type="entry name" value="2-DEHYDRO-3-DEOXY-6-PHOSPHOGALACTONATE ALDOLASE-RELATED"/>
    <property type="match status" value="1"/>
</dbReference>
<dbReference type="Proteomes" id="UP000013783">
    <property type="component" value="Unassembled WGS sequence"/>
</dbReference>
<evidence type="ECO:0000313" key="6">
    <source>
        <dbReference type="EMBL" id="EOH72110.1"/>
    </source>
</evidence>
<keyword evidence="5" id="KW-0119">Carbohydrate metabolism</keyword>
<evidence type="ECO:0000256" key="1">
    <source>
        <dbReference type="ARBA" id="ARBA00004761"/>
    </source>
</evidence>
<reference evidence="6 7" key="1">
    <citation type="submission" date="2013-02" db="EMBL/GenBank/DDBJ databases">
        <title>The Genome Sequence of Enterococcus malodoratus ATCC_43197.</title>
        <authorList>
            <consortium name="The Broad Institute Genome Sequencing Platform"/>
            <consortium name="The Broad Institute Genome Sequencing Center for Infectious Disease"/>
            <person name="Earl A.M."/>
            <person name="Gilmore M.S."/>
            <person name="Lebreton F."/>
            <person name="Walker B."/>
            <person name="Young S.K."/>
            <person name="Zeng Q."/>
            <person name="Gargeya S."/>
            <person name="Fitzgerald M."/>
            <person name="Haas B."/>
            <person name="Abouelleil A."/>
            <person name="Alvarado L."/>
            <person name="Arachchi H.M."/>
            <person name="Berlin A.M."/>
            <person name="Chapman S.B."/>
            <person name="Dewar J."/>
            <person name="Goldberg J."/>
            <person name="Griggs A."/>
            <person name="Gujja S."/>
            <person name="Hansen M."/>
            <person name="Howarth C."/>
            <person name="Imamovic A."/>
            <person name="Larimer J."/>
            <person name="McCowan C."/>
            <person name="Murphy C."/>
            <person name="Neiman D."/>
            <person name="Pearson M."/>
            <person name="Priest M."/>
            <person name="Roberts A."/>
            <person name="Saif S."/>
            <person name="Shea T."/>
            <person name="Sisk P."/>
            <person name="Sykes S."/>
            <person name="Wortman J."/>
            <person name="Nusbaum C."/>
            <person name="Birren B."/>
        </authorList>
    </citation>
    <scope>NUCLEOTIDE SEQUENCE [LARGE SCALE GENOMIC DNA]</scope>
    <source>
        <strain evidence="6 7">ATCC 43197</strain>
    </source>
</reference>
<dbReference type="OrthoDB" id="9802667at2"/>
<evidence type="ECO:0000256" key="2">
    <source>
        <dbReference type="ARBA" id="ARBA00006906"/>
    </source>
</evidence>
<comment type="pathway">
    <text evidence="1">Carbohydrate acid metabolism.</text>
</comment>
<sequence>MIFLGKVLIKAFPHDTIFIQERVLKYEQGDVNLKNYVQIINQLLDEKIVAILRVDHPEKAKKGIAAMKKGGLKNIEVTLNTPGALDVISAYSNDEDMMIGAGTVLDEAACQAAIQHGANYIVTPTLNESVIKCANRYQKPVICGCFTPTEMQQAMELGVNMIKAFPASEMSYDAISAIKGPLHYALIGPTGGVTLSNIKIWEEAGADFYGIAGEFCTLTNQEKYDELEEVAARYVDALRR</sequence>
<dbReference type="SUPFAM" id="SSF51569">
    <property type="entry name" value="Aldolase"/>
    <property type="match status" value="1"/>
</dbReference>
<comment type="subunit">
    <text evidence="3">Homotrimer.</text>
</comment>
<dbReference type="Gene3D" id="3.20.20.70">
    <property type="entry name" value="Aldolase class I"/>
    <property type="match status" value="1"/>
</dbReference>
<dbReference type="AlphaFoldDB" id="R2QKB5"/>
<dbReference type="STRING" id="71451.RV07_GL004132"/>
<comment type="similarity">
    <text evidence="2">Belongs to the KHG/KDPG aldolase family.</text>
</comment>
<evidence type="ECO:0000256" key="3">
    <source>
        <dbReference type="ARBA" id="ARBA00011233"/>
    </source>
</evidence>
<dbReference type="PATRIC" id="fig|1158601.3.peg.4362"/>
<organism evidence="6 7">
    <name type="scientific">Enterococcus malodoratus ATCC 43197</name>
    <dbReference type="NCBI Taxonomy" id="1158601"/>
    <lineage>
        <taxon>Bacteria</taxon>
        <taxon>Bacillati</taxon>
        <taxon>Bacillota</taxon>
        <taxon>Bacilli</taxon>
        <taxon>Lactobacillales</taxon>
        <taxon>Enterococcaceae</taxon>
        <taxon>Enterococcus</taxon>
    </lineage>
</organism>
<evidence type="ECO:0000313" key="7">
    <source>
        <dbReference type="Proteomes" id="UP000013783"/>
    </source>
</evidence>
<dbReference type="InterPro" id="IPR000887">
    <property type="entry name" value="Aldlse_KDPG_KHG"/>
</dbReference>
<protein>
    <submittedName>
        <fullName evidence="6">2-dehydro-3-deoxyphosphogluconate aldolase/4-hydroxy-2-oxoglutarate aldolase</fullName>
    </submittedName>
</protein>